<gene>
    <name evidence="2" type="ORF">KCMC57_09990</name>
</gene>
<protein>
    <recommendedName>
        <fullName evidence="3">Serine protease</fullName>
    </recommendedName>
</protein>
<evidence type="ECO:0008006" key="3">
    <source>
        <dbReference type="Google" id="ProtNLM"/>
    </source>
</evidence>
<organism evidence="2">
    <name type="scientific">Kitasatospora sp. CMC57</name>
    <dbReference type="NCBI Taxonomy" id="3231513"/>
    <lineage>
        <taxon>Bacteria</taxon>
        <taxon>Bacillati</taxon>
        <taxon>Actinomycetota</taxon>
        <taxon>Actinomycetes</taxon>
        <taxon>Kitasatosporales</taxon>
        <taxon>Streptomycetaceae</taxon>
        <taxon>Kitasatospora</taxon>
    </lineage>
</organism>
<reference evidence="2" key="1">
    <citation type="submission" date="2024-07" db="EMBL/GenBank/DDBJ databases">
        <title>Complete genome sequences of cellulolytic bacteria, Kitasatospora sp. CMC57 and Streptomyces sp. CMC78, isolated from Japanese agricultural soil.</title>
        <authorList>
            <person name="Hashimoto T."/>
            <person name="Ito M."/>
            <person name="Iwamoto M."/>
            <person name="Fukahori D."/>
            <person name="Shoda T."/>
            <person name="Sakoda M."/>
            <person name="Morohoshi T."/>
            <person name="Mitsuboshi M."/>
            <person name="Nishizawa T."/>
        </authorList>
    </citation>
    <scope>NUCLEOTIDE SEQUENCE</scope>
    <source>
        <strain evidence="2">CMC57</strain>
    </source>
</reference>
<feature type="region of interest" description="Disordered" evidence="1">
    <location>
        <begin position="1"/>
        <end position="24"/>
    </location>
</feature>
<evidence type="ECO:0000256" key="1">
    <source>
        <dbReference type="SAM" id="MobiDB-lite"/>
    </source>
</evidence>
<accession>A0AB33JN20</accession>
<evidence type="ECO:0000313" key="2">
    <source>
        <dbReference type="EMBL" id="BFP44631.1"/>
    </source>
</evidence>
<dbReference type="AlphaFoldDB" id="A0AB33JN20"/>
<sequence>MELAVETVQMTEQQAGPPVPAGPRTGTRVRHWVLVAVATATVIAGALAVNPAQGVVTPTRPAAPSALPAAAAPDPAKVRLPLDCGPFPTTVALSFGAVLDGRPTTVVAAHCAAENGTPPDGVYVLTPGQDGRPQVSATLVDPHEGLTVTELKLRSDATVTARARGYSSDEIPRYAPDLTVLLSWHRQGGDWLRTRTTEPAAKV</sequence>
<name>A0AB33JN20_9ACTN</name>
<proteinExistence type="predicted"/>
<dbReference type="EMBL" id="AP035881">
    <property type="protein sequence ID" value="BFP44631.1"/>
    <property type="molecule type" value="Genomic_DNA"/>
</dbReference>